<feature type="transmembrane region" description="Helical" evidence="1">
    <location>
        <begin position="113"/>
        <end position="138"/>
    </location>
</feature>
<dbReference type="Proteomes" id="UP000237000">
    <property type="component" value="Unassembled WGS sequence"/>
</dbReference>
<dbReference type="PANTHER" id="PTHR33133">
    <property type="entry name" value="OS08G0107100 PROTEIN-RELATED"/>
    <property type="match status" value="1"/>
</dbReference>
<keyword evidence="1" id="KW-0472">Membrane</keyword>
<feature type="transmembrane region" description="Helical" evidence="1">
    <location>
        <begin position="286"/>
        <end position="308"/>
    </location>
</feature>
<evidence type="ECO:0000313" key="3">
    <source>
        <dbReference type="Proteomes" id="UP000237000"/>
    </source>
</evidence>
<accession>A0A2P5BBB7</accession>
<dbReference type="OrthoDB" id="1293150at2759"/>
<feature type="transmembrane region" description="Helical" evidence="1">
    <location>
        <begin position="48"/>
        <end position="69"/>
    </location>
</feature>
<evidence type="ECO:0000256" key="1">
    <source>
        <dbReference type="SAM" id="Phobius"/>
    </source>
</evidence>
<keyword evidence="1" id="KW-1133">Transmembrane helix</keyword>
<sequence length="328" mass="35812">MSERDDVFSQPHHETSYYYSSSSSSLSCLLTPKILLDSLRIFLRNKQIFLSIFALTTLPLSALLFSLSLSSHSLKSRIYHLEFLASLAPTRFEARHVWRESREDAASILRAKALFFLPCYALSLVAAVASVSSVTLALNGKRPTLRSAVAAVKLTWKRPLVTSILVHALLLAYVLAQRTLSAVFPSSAPRLLILIVGSGLEIYLMAVMSLGLVVSIAEERFGWEAIRAGSGLMGGRRVSGWVLSGMFVLLTGYIARELEKVMNGQDPFGRPSSTVVRVAAGVGDKLGLIGLYGAVVLWGYVVTAVFYCDCRRRHGGNKGEIENVTLAV</sequence>
<gene>
    <name evidence="2" type="ORF">TorRG33x02_327080</name>
</gene>
<evidence type="ECO:0000313" key="2">
    <source>
        <dbReference type="EMBL" id="PON46061.1"/>
    </source>
</evidence>
<dbReference type="FunCoup" id="A0A2P5BBB7">
    <property type="interactions" value="54"/>
</dbReference>
<protein>
    <submittedName>
        <fullName evidence="2">Transmembrane protein</fullName>
    </submittedName>
</protein>
<reference evidence="3" key="1">
    <citation type="submission" date="2016-06" db="EMBL/GenBank/DDBJ databases">
        <title>Parallel loss of symbiosis genes in relatives of nitrogen-fixing non-legume Parasponia.</title>
        <authorList>
            <person name="Van Velzen R."/>
            <person name="Holmer R."/>
            <person name="Bu F."/>
            <person name="Rutten L."/>
            <person name="Van Zeijl A."/>
            <person name="Liu W."/>
            <person name="Santuari L."/>
            <person name="Cao Q."/>
            <person name="Sharma T."/>
            <person name="Shen D."/>
            <person name="Roswanjaya Y."/>
            <person name="Wardhani T."/>
            <person name="Kalhor M.S."/>
            <person name="Jansen J."/>
            <person name="Van den Hoogen J."/>
            <person name="Gungor B."/>
            <person name="Hartog M."/>
            <person name="Hontelez J."/>
            <person name="Verver J."/>
            <person name="Yang W.-C."/>
            <person name="Schijlen E."/>
            <person name="Repin R."/>
            <person name="Schilthuizen M."/>
            <person name="Schranz E."/>
            <person name="Heidstra R."/>
            <person name="Miyata K."/>
            <person name="Fedorova E."/>
            <person name="Kohlen W."/>
            <person name="Bisseling T."/>
            <person name="Smit S."/>
            <person name="Geurts R."/>
        </authorList>
    </citation>
    <scope>NUCLEOTIDE SEQUENCE [LARGE SCALE GENOMIC DNA]</scope>
    <source>
        <strain evidence="3">cv. RG33-2</strain>
    </source>
</reference>
<dbReference type="AlphaFoldDB" id="A0A2P5BBB7"/>
<dbReference type="STRING" id="63057.A0A2P5BBB7"/>
<organism evidence="2 3">
    <name type="scientific">Trema orientale</name>
    <name type="common">Charcoal tree</name>
    <name type="synonym">Celtis orientalis</name>
    <dbReference type="NCBI Taxonomy" id="63057"/>
    <lineage>
        <taxon>Eukaryota</taxon>
        <taxon>Viridiplantae</taxon>
        <taxon>Streptophyta</taxon>
        <taxon>Embryophyta</taxon>
        <taxon>Tracheophyta</taxon>
        <taxon>Spermatophyta</taxon>
        <taxon>Magnoliopsida</taxon>
        <taxon>eudicotyledons</taxon>
        <taxon>Gunneridae</taxon>
        <taxon>Pentapetalae</taxon>
        <taxon>rosids</taxon>
        <taxon>fabids</taxon>
        <taxon>Rosales</taxon>
        <taxon>Cannabaceae</taxon>
        <taxon>Trema</taxon>
    </lineage>
</organism>
<proteinExistence type="predicted"/>
<dbReference type="EMBL" id="JXTC01000561">
    <property type="protein sequence ID" value="PON46061.1"/>
    <property type="molecule type" value="Genomic_DNA"/>
</dbReference>
<keyword evidence="3" id="KW-1185">Reference proteome</keyword>
<keyword evidence="1 2" id="KW-0812">Transmembrane</keyword>
<name>A0A2P5BBB7_TREOI</name>
<feature type="transmembrane region" description="Helical" evidence="1">
    <location>
        <begin position="191"/>
        <end position="217"/>
    </location>
</feature>
<feature type="transmembrane region" description="Helical" evidence="1">
    <location>
        <begin position="159"/>
        <end position="176"/>
    </location>
</feature>
<dbReference type="InParanoid" id="A0A2P5BBB7"/>
<dbReference type="PANTHER" id="PTHR33133:SF21">
    <property type="entry name" value="TRANSMEMBRANE PROTEIN"/>
    <property type="match status" value="1"/>
</dbReference>
<feature type="transmembrane region" description="Helical" evidence="1">
    <location>
        <begin position="238"/>
        <end position="255"/>
    </location>
</feature>
<dbReference type="PROSITE" id="PS51257">
    <property type="entry name" value="PROKAR_LIPOPROTEIN"/>
    <property type="match status" value="1"/>
</dbReference>
<comment type="caution">
    <text evidence="2">The sequence shown here is derived from an EMBL/GenBank/DDBJ whole genome shotgun (WGS) entry which is preliminary data.</text>
</comment>